<dbReference type="Gramene" id="KZN05170">
    <property type="protein sequence ID" value="KZN05170"/>
    <property type="gene ID" value="DCAR_006007"/>
</dbReference>
<evidence type="ECO:0000313" key="1">
    <source>
        <dbReference type="EMBL" id="KZN05170.1"/>
    </source>
</evidence>
<name>A0A166DEK8_DAUCS</name>
<dbReference type="EMBL" id="LNRQ01000002">
    <property type="protein sequence ID" value="KZN05170.1"/>
    <property type="molecule type" value="Genomic_DNA"/>
</dbReference>
<protein>
    <submittedName>
        <fullName evidence="1">Uncharacterized protein</fullName>
    </submittedName>
</protein>
<organism evidence="1">
    <name type="scientific">Daucus carota subsp. sativus</name>
    <name type="common">Carrot</name>
    <dbReference type="NCBI Taxonomy" id="79200"/>
    <lineage>
        <taxon>Eukaryota</taxon>
        <taxon>Viridiplantae</taxon>
        <taxon>Streptophyta</taxon>
        <taxon>Embryophyta</taxon>
        <taxon>Tracheophyta</taxon>
        <taxon>Spermatophyta</taxon>
        <taxon>Magnoliopsida</taxon>
        <taxon>eudicotyledons</taxon>
        <taxon>Gunneridae</taxon>
        <taxon>Pentapetalae</taxon>
        <taxon>asterids</taxon>
        <taxon>campanulids</taxon>
        <taxon>Apiales</taxon>
        <taxon>Apiaceae</taxon>
        <taxon>Apioideae</taxon>
        <taxon>Scandiceae</taxon>
        <taxon>Daucinae</taxon>
        <taxon>Daucus</taxon>
        <taxon>Daucus sect. Daucus</taxon>
    </lineage>
</organism>
<dbReference type="AlphaFoldDB" id="A0A166DEK8"/>
<reference evidence="1" key="1">
    <citation type="journal article" date="2016" name="Nat. Genet.">
        <title>A high-quality carrot genome assembly provides new insights into carotenoid accumulation and asterid genome evolution.</title>
        <authorList>
            <person name="Iorizzo M."/>
            <person name="Ellison S."/>
            <person name="Senalik D."/>
            <person name="Zeng P."/>
            <person name="Satapoomin P."/>
            <person name="Huang J."/>
            <person name="Bowman M."/>
            <person name="Iovene M."/>
            <person name="Sanseverino W."/>
            <person name="Cavagnaro P."/>
            <person name="Yildiz M."/>
            <person name="Macko-Podgorni A."/>
            <person name="Moranska E."/>
            <person name="Grzebelus E."/>
            <person name="Grzebelus D."/>
            <person name="Ashrafi H."/>
            <person name="Zheng Z."/>
            <person name="Cheng S."/>
            <person name="Spooner D."/>
            <person name="Van Deynze A."/>
            <person name="Simon P."/>
        </authorList>
    </citation>
    <scope>NUCLEOTIDE SEQUENCE [LARGE SCALE GENOMIC DNA]</scope>
    <source>
        <tissue evidence="1">Leaf</tissue>
    </source>
</reference>
<gene>
    <name evidence="1" type="ORF">DCAR_006007</name>
</gene>
<accession>A0A166DEK8</accession>
<sequence>MADQNQNQPNQQVAVPLQNDFVRTARILAQRTRRNNVTRRRAVTKDEREALAEIRRKKRRVLTGVRPRFPTKAADTQSHAFTFPTSTDDPTCVSRIGFNINTIRLPSQAEGNLINLDAIPKLDNASYLTIFGQTILFIFKTATSQNFNYYNTVRLNGLKAAAGVDASTTVTNPYNLSKAQCVRSVLGSSLFVKKKLINMIVSMQNGEEKINAVCRYVATILEYNEMSAIMVTYETLVRTKSVVLTDPRLLPEMMNLCEALELICQSDMPQYFKYMAPPEQAAKLERNRFPTLAATGELLKRDFNKHASFKNFVGERKFSKLAEELAQLHRRSVARNTPATLDVLTKQPCHPVGPTIIGDDEDWDDVC</sequence>
<comment type="caution">
    <text evidence="1">The sequence shown here is derived from an EMBL/GenBank/DDBJ whole genome shotgun (WGS) entry which is preliminary data.</text>
</comment>
<proteinExistence type="predicted"/>